<feature type="signal peptide" evidence="4">
    <location>
        <begin position="1"/>
        <end position="30"/>
    </location>
</feature>
<keyword evidence="7" id="KW-1185">Reference proteome</keyword>
<dbReference type="PANTHER" id="PTHR30290">
    <property type="entry name" value="PERIPLASMIC BINDING COMPONENT OF ABC TRANSPORTER"/>
    <property type="match status" value="1"/>
</dbReference>
<proteinExistence type="inferred from homology"/>
<organism evidence="6 7">
    <name type="scientific">Arthrobacter gallicola</name>
    <dbReference type="NCBI Taxonomy" id="2762225"/>
    <lineage>
        <taxon>Bacteria</taxon>
        <taxon>Bacillati</taxon>
        <taxon>Actinomycetota</taxon>
        <taxon>Actinomycetes</taxon>
        <taxon>Micrococcales</taxon>
        <taxon>Micrococcaceae</taxon>
        <taxon>Arthrobacter</taxon>
    </lineage>
</organism>
<dbReference type="Pfam" id="PF00496">
    <property type="entry name" value="SBP_bac_5"/>
    <property type="match status" value="1"/>
</dbReference>
<dbReference type="RefSeq" id="WP_191807870.1">
    <property type="nucleotide sequence ID" value="NZ_JACSQD010000004.1"/>
</dbReference>
<dbReference type="SUPFAM" id="SSF53850">
    <property type="entry name" value="Periplasmic binding protein-like II"/>
    <property type="match status" value="1"/>
</dbReference>
<comment type="similarity">
    <text evidence="1">Belongs to the bacterial solute-binding protein 5 family.</text>
</comment>
<protein>
    <submittedName>
        <fullName evidence="6">Peptide ABC transporter substrate-binding protein</fullName>
    </submittedName>
</protein>
<accession>A0ABR8USN4</accession>
<feature type="domain" description="Solute-binding protein family 5" evidence="5">
    <location>
        <begin position="78"/>
        <end position="393"/>
    </location>
</feature>
<evidence type="ECO:0000256" key="4">
    <source>
        <dbReference type="SAM" id="SignalP"/>
    </source>
</evidence>
<dbReference type="InterPro" id="IPR000914">
    <property type="entry name" value="SBP_5_dom"/>
</dbReference>
<dbReference type="EMBL" id="JACSQD010000004">
    <property type="protein sequence ID" value="MBD7995540.1"/>
    <property type="molecule type" value="Genomic_DNA"/>
</dbReference>
<evidence type="ECO:0000259" key="5">
    <source>
        <dbReference type="Pfam" id="PF00496"/>
    </source>
</evidence>
<dbReference type="InterPro" id="IPR039424">
    <property type="entry name" value="SBP_5"/>
</dbReference>
<dbReference type="PIRSF" id="PIRSF002741">
    <property type="entry name" value="MppA"/>
    <property type="match status" value="1"/>
</dbReference>
<feature type="chain" id="PRO_5045243359" evidence="4">
    <location>
        <begin position="31"/>
        <end position="509"/>
    </location>
</feature>
<dbReference type="Proteomes" id="UP000609874">
    <property type="component" value="Unassembled WGS sequence"/>
</dbReference>
<sequence>MHRTRTLSAGAVVMAAALVLTACSTSGGNADGEVNNTLRLGTVTPLASFAPWGASWANQSPYLQPVYDTLLRATPDGEVIEGLATDWVLDETKTVLTLTLRDDVTFSDGTALTGDVVAEGLLRFRDGTSENASFLAGVQSVEAPAEMTVVITLAAPDPSFPVYLTQNAGLVGAEAMWESADAQTTPIGTGPYELDASATVAGSSYTYEAKDDYWDPESVHYDEIIVTYYGDATSLMNAVKGGQVDGTVSQTPTQNAEAEAAGYTSTSAEGDWAGFLLVDRAGTLTPELGDVRVRQAINHALDRESLVQALAGGYGTPTTQVFAVDSDAYAPDLDERYPYSPDRARELLAEAGYANGFTLTMPSNDFVPEAEFALYAEQLGAVGIDVEWQKTGDDLFPRMLGASWSAFPFKLQTDPTAFQTAQLSVTPSATWNPFRTEDAQVNEIVERMRVAEPAEAEKIGQELNEYLVEQAWFAPVYRPQTAYFTNAVTTVELQVGNAYPYISSFRPAS</sequence>
<evidence type="ECO:0000256" key="3">
    <source>
        <dbReference type="ARBA" id="ARBA00022729"/>
    </source>
</evidence>
<dbReference type="Gene3D" id="3.10.105.10">
    <property type="entry name" value="Dipeptide-binding Protein, Domain 3"/>
    <property type="match status" value="1"/>
</dbReference>
<reference evidence="6 7" key="1">
    <citation type="submission" date="2020-08" db="EMBL/GenBank/DDBJ databases">
        <title>A Genomic Blueprint of the Chicken Gut Microbiome.</title>
        <authorList>
            <person name="Gilroy R."/>
            <person name="Ravi A."/>
            <person name="Getino M."/>
            <person name="Pursley I."/>
            <person name="Horton D.L."/>
            <person name="Alikhan N.-F."/>
            <person name="Baker D."/>
            <person name="Gharbi K."/>
            <person name="Hall N."/>
            <person name="Watson M."/>
            <person name="Adriaenssens E.M."/>
            <person name="Foster-Nyarko E."/>
            <person name="Jarju S."/>
            <person name="Secka A."/>
            <person name="Antonio M."/>
            <person name="Oren A."/>
            <person name="Chaudhuri R."/>
            <person name="La Ragione R.M."/>
            <person name="Hildebrand F."/>
            <person name="Pallen M.J."/>
        </authorList>
    </citation>
    <scope>NUCLEOTIDE SEQUENCE [LARGE SCALE GENOMIC DNA]</scope>
    <source>
        <strain evidence="6 7">Sa2CUA1</strain>
    </source>
</reference>
<dbReference type="Gene3D" id="3.40.190.10">
    <property type="entry name" value="Periplasmic binding protein-like II"/>
    <property type="match status" value="1"/>
</dbReference>
<gene>
    <name evidence="6" type="ORF">H9639_09550</name>
</gene>
<name>A0ABR8USN4_9MICC</name>
<keyword evidence="3 4" id="KW-0732">Signal</keyword>
<evidence type="ECO:0000256" key="1">
    <source>
        <dbReference type="ARBA" id="ARBA00005695"/>
    </source>
</evidence>
<evidence type="ECO:0000313" key="7">
    <source>
        <dbReference type="Proteomes" id="UP000609874"/>
    </source>
</evidence>
<evidence type="ECO:0000313" key="6">
    <source>
        <dbReference type="EMBL" id="MBD7995540.1"/>
    </source>
</evidence>
<dbReference type="PROSITE" id="PS51257">
    <property type="entry name" value="PROKAR_LIPOPROTEIN"/>
    <property type="match status" value="1"/>
</dbReference>
<keyword evidence="2" id="KW-0813">Transport</keyword>
<dbReference type="PANTHER" id="PTHR30290:SF9">
    <property type="entry name" value="OLIGOPEPTIDE-BINDING PROTEIN APPA"/>
    <property type="match status" value="1"/>
</dbReference>
<comment type="caution">
    <text evidence="6">The sequence shown here is derived from an EMBL/GenBank/DDBJ whole genome shotgun (WGS) entry which is preliminary data.</text>
</comment>
<evidence type="ECO:0000256" key="2">
    <source>
        <dbReference type="ARBA" id="ARBA00022448"/>
    </source>
</evidence>
<dbReference type="InterPro" id="IPR030678">
    <property type="entry name" value="Peptide/Ni-bd"/>
</dbReference>